<dbReference type="STRING" id="649747.HMPREF0083_05899"/>
<reference evidence="1 2" key="1">
    <citation type="submission" date="2013-08" db="EMBL/GenBank/DDBJ databases">
        <authorList>
            <person name="Weinstock G."/>
            <person name="Sodergren E."/>
            <person name="Wylie T."/>
            <person name="Fulton L."/>
            <person name="Fulton R."/>
            <person name="Fronick C."/>
            <person name="O'Laughlin M."/>
            <person name="Godfrey J."/>
            <person name="Miner T."/>
            <person name="Herter B."/>
            <person name="Appelbaum E."/>
            <person name="Cordes M."/>
            <person name="Lek S."/>
            <person name="Wollam A."/>
            <person name="Pepin K.H."/>
            <person name="Palsikar V.B."/>
            <person name="Mitreva M."/>
            <person name="Wilson R.K."/>
        </authorList>
    </citation>
    <scope>NUCLEOTIDE SEQUENCE [LARGE SCALE GENOMIC DNA]</scope>
    <source>
        <strain evidence="1 2">ATCC 12856</strain>
    </source>
</reference>
<gene>
    <name evidence="1" type="ORF">HMPREF0083_05899</name>
</gene>
<comment type="caution">
    <text evidence="1">The sequence shown here is derived from an EMBL/GenBank/DDBJ whole genome shotgun (WGS) entry which is preliminary data.</text>
</comment>
<proteinExistence type="predicted"/>
<dbReference type="Proteomes" id="UP000016511">
    <property type="component" value="Unassembled WGS sequence"/>
</dbReference>
<evidence type="ECO:0000313" key="1">
    <source>
        <dbReference type="EMBL" id="ERI04895.1"/>
    </source>
</evidence>
<sequence length="61" mass="7320">MPGFYNSIHDTNEVVLNWNGFLLFIFRALVAKERTIRCSTCERYLENYFWQKIKKKGAKMV</sequence>
<dbReference type="HOGENOM" id="CLU_2912350_0_0_9"/>
<dbReference type="AlphaFoldDB" id="U1WQJ8"/>
<accession>U1WQJ8</accession>
<evidence type="ECO:0000313" key="2">
    <source>
        <dbReference type="Proteomes" id="UP000016511"/>
    </source>
</evidence>
<keyword evidence="2" id="KW-1185">Reference proteome</keyword>
<dbReference type="EMBL" id="AWSJ01000371">
    <property type="protein sequence ID" value="ERI04895.1"/>
    <property type="molecule type" value="Genomic_DNA"/>
</dbReference>
<organism evidence="1 2">
    <name type="scientific">Aneurinibacillus aneurinilyticus ATCC 12856</name>
    <dbReference type="NCBI Taxonomy" id="649747"/>
    <lineage>
        <taxon>Bacteria</taxon>
        <taxon>Bacillati</taxon>
        <taxon>Bacillota</taxon>
        <taxon>Bacilli</taxon>
        <taxon>Bacillales</taxon>
        <taxon>Paenibacillaceae</taxon>
        <taxon>Aneurinibacillus group</taxon>
        <taxon>Aneurinibacillus</taxon>
    </lineage>
</organism>
<name>U1WQJ8_ANEAE</name>
<protein>
    <submittedName>
        <fullName evidence="1">Uncharacterized protein</fullName>
    </submittedName>
</protein>